<gene>
    <name evidence="2" type="ORF">HGG79_08710</name>
</gene>
<dbReference type="RefSeq" id="WP_035148923.1">
    <property type="nucleotide sequence ID" value="NZ_JAAZWO010000008.1"/>
</dbReference>
<feature type="domain" description="HD-GYP" evidence="1">
    <location>
        <begin position="10"/>
        <end position="205"/>
    </location>
</feature>
<dbReference type="PANTHER" id="PTHR43155">
    <property type="entry name" value="CYCLIC DI-GMP PHOSPHODIESTERASE PA4108-RELATED"/>
    <property type="match status" value="1"/>
</dbReference>
<proteinExistence type="predicted"/>
<dbReference type="CDD" id="cd00077">
    <property type="entry name" value="HDc"/>
    <property type="match status" value="1"/>
</dbReference>
<evidence type="ECO:0000313" key="2">
    <source>
        <dbReference type="EMBL" id="MBC2397854.1"/>
    </source>
</evidence>
<protein>
    <submittedName>
        <fullName evidence="2">HD-GYP domain-containing protein</fullName>
    </submittedName>
</protein>
<dbReference type="InterPro" id="IPR037522">
    <property type="entry name" value="HD_GYP_dom"/>
</dbReference>
<dbReference type="EMBL" id="JAAZWO010000008">
    <property type="protein sequence ID" value="MBC2397854.1"/>
    <property type="molecule type" value="Genomic_DNA"/>
</dbReference>
<dbReference type="Gene3D" id="1.10.3210.10">
    <property type="entry name" value="Hypothetical protein af1432"/>
    <property type="match status" value="1"/>
</dbReference>
<sequence length="211" mass="24477">MIKHIFCLKEEELYHDIIESLVTALEAKDFYTRGHSERVADMSFALAKALGIKGLELKFIHIAAHLHDIGKIGIPDNILNKKGKLFPHEWEHIKMHPQIGFDILSKSNKLKPISQIVLHHHERWDGNGYPHKIKEKQIPLGSRIIAVCDSIDAMMSKRPYRNPLSFEKCKHEILINKGIMYDPLIVDCFIESNINWISFLENSYKKNILYL</sequence>
<keyword evidence="3" id="KW-1185">Reference proteome</keyword>
<evidence type="ECO:0000313" key="3">
    <source>
        <dbReference type="Proteomes" id="UP000563151"/>
    </source>
</evidence>
<name>A0A923J0L9_CLOTT</name>
<organism evidence="2 3">
    <name type="scientific">Clostridium tetanomorphum</name>
    <dbReference type="NCBI Taxonomy" id="1553"/>
    <lineage>
        <taxon>Bacteria</taxon>
        <taxon>Bacillati</taxon>
        <taxon>Bacillota</taxon>
        <taxon>Clostridia</taxon>
        <taxon>Eubacteriales</taxon>
        <taxon>Clostridiaceae</taxon>
        <taxon>Clostridium</taxon>
    </lineage>
</organism>
<dbReference type="AlphaFoldDB" id="A0A923J0L9"/>
<dbReference type="SUPFAM" id="SSF109604">
    <property type="entry name" value="HD-domain/PDEase-like"/>
    <property type="match status" value="1"/>
</dbReference>
<dbReference type="PROSITE" id="PS51832">
    <property type="entry name" value="HD_GYP"/>
    <property type="match status" value="1"/>
</dbReference>
<accession>A0A923J0L9</accession>
<dbReference type="Proteomes" id="UP000563151">
    <property type="component" value="Unassembled WGS sequence"/>
</dbReference>
<dbReference type="Pfam" id="PF13487">
    <property type="entry name" value="HD_5"/>
    <property type="match status" value="1"/>
</dbReference>
<dbReference type="InterPro" id="IPR003607">
    <property type="entry name" value="HD/PDEase_dom"/>
</dbReference>
<evidence type="ECO:0000259" key="1">
    <source>
        <dbReference type="PROSITE" id="PS51832"/>
    </source>
</evidence>
<reference evidence="2 3" key="1">
    <citation type="submission" date="2020-04" db="EMBL/GenBank/DDBJ databases">
        <title>Genomic insights into acetone-butanol-ethanol (ABE) fermentation by sequencing solventogenic clostridia strains.</title>
        <authorList>
            <person name="Brown S."/>
        </authorList>
    </citation>
    <scope>NUCLEOTIDE SEQUENCE [LARGE SCALE GENOMIC DNA]</scope>
    <source>
        <strain evidence="2 3">DJ011</strain>
    </source>
</reference>
<comment type="caution">
    <text evidence="2">The sequence shown here is derived from an EMBL/GenBank/DDBJ whole genome shotgun (WGS) entry which is preliminary data.</text>
</comment>
<dbReference type="SMART" id="SM00471">
    <property type="entry name" value="HDc"/>
    <property type="match status" value="1"/>
</dbReference>